<keyword evidence="2" id="KW-1185">Reference proteome</keyword>
<proteinExistence type="predicted"/>
<sequence>MLRPTGRPGDLYVAGDLNDEAFVEPQKTLDSNLLGAFLVMKHFAPWSPRG</sequence>
<organism evidence="1 2">
    <name type="scientific">Streptomyces olindensis</name>
    <dbReference type="NCBI Taxonomy" id="358823"/>
    <lineage>
        <taxon>Bacteria</taxon>
        <taxon>Bacillati</taxon>
        <taxon>Actinomycetota</taxon>
        <taxon>Actinomycetes</taxon>
        <taxon>Kitasatosporales</taxon>
        <taxon>Streptomycetaceae</taxon>
        <taxon>Streptomyces</taxon>
    </lineage>
</organism>
<accession>A0ABV2Y705</accession>
<protein>
    <submittedName>
        <fullName evidence="1">Uncharacterized protein</fullName>
    </submittedName>
</protein>
<evidence type="ECO:0000313" key="2">
    <source>
        <dbReference type="Proteomes" id="UP001550603"/>
    </source>
</evidence>
<reference evidence="1 2" key="1">
    <citation type="submission" date="2024-06" db="EMBL/GenBank/DDBJ databases">
        <title>The Natural Products Discovery Center: Release of the First 8490 Sequenced Strains for Exploring Actinobacteria Biosynthetic Diversity.</title>
        <authorList>
            <person name="Kalkreuter E."/>
            <person name="Kautsar S.A."/>
            <person name="Yang D."/>
            <person name="Bader C.D."/>
            <person name="Teijaro C.N."/>
            <person name="Fluegel L."/>
            <person name="Davis C.M."/>
            <person name="Simpson J.R."/>
            <person name="Lauterbach L."/>
            <person name="Steele A.D."/>
            <person name="Gui C."/>
            <person name="Meng S."/>
            <person name="Li G."/>
            <person name="Viehrig K."/>
            <person name="Ye F."/>
            <person name="Su P."/>
            <person name="Kiefer A.F."/>
            <person name="Nichols A."/>
            <person name="Cepeda A.J."/>
            <person name="Yan W."/>
            <person name="Fan B."/>
            <person name="Jiang Y."/>
            <person name="Adhikari A."/>
            <person name="Zheng C.-J."/>
            <person name="Schuster L."/>
            <person name="Cowan T.M."/>
            <person name="Smanski M.J."/>
            <person name="Chevrette M.G."/>
            <person name="De Carvalho L.P.S."/>
            <person name="Shen B."/>
        </authorList>
    </citation>
    <scope>NUCLEOTIDE SEQUENCE [LARGE SCALE GENOMIC DNA]</scope>
    <source>
        <strain evidence="1 2">NPDC019583</strain>
    </source>
</reference>
<dbReference type="RefSeq" id="WP_359794112.1">
    <property type="nucleotide sequence ID" value="NZ_JBEYBN010000091.1"/>
</dbReference>
<dbReference type="EMBL" id="JBEYBN010000091">
    <property type="protein sequence ID" value="MEU2272033.1"/>
    <property type="molecule type" value="Genomic_DNA"/>
</dbReference>
<name>A0ABV2Y705_9ACTN</name>
<gene>
    <name evidence="1" type="ORF">ABZ568_37500</name>
</gene>
<evidence type="ECO:0000313" key="1">
    <source>
        <dbReference type="EMBL" id="MEU2272033.1"/>
    </source>
</evidence>
<dbReference type="Proteomes" id="UP001550603">
    <property type="component" value="Unassembled WGS sequence"/>
</dbReference>
<comment type="caution">
    <text evidence="1">The sequence shown here is derived from an EMBL/GenBank/DDBJ whole genome shotgun (WGS) entry which is preliminary data.</text>
</comment>